<name>A0AAU8HY02_9CAUD</name>
<sequence length="165" mass="19054">MDAYLFCPYQTLLFTTFKSYDRKKEMEKVMDFLSKSYSEISNYSSYPLILKVAPNAPCAPIAIRILTGLPEEDIISKLDSLDRSWRKEGVCDYHALQVIKSAGLGFYSLAPKLVSEAHFRMMHPRGDFYISTYGHAYVISNSITYDPYGPRGRRRVHTAYRIERN</sequence>
<accession>A0AAU8HY02</accession>
<reference evidence="1" key="1">
    <citation type="submission" date="2024-03" db="EMBL/GenBank/DDBJ databases">
        <authorList>
            <person name="Chantapakul B."/>
            <person name="Wang S."/>
        </authorList>
    </citation>
    <scope>NUCLEOTIDE SEQUENCE</scope>
</reference>
<proteinExistence type="predicted"/>
<dbReference type="EMBL" id="PP429226">
    <property type="protein sequence ID" value="XCI77478.1"/>
    <property type="molecule type" value="Genomic_DNA"/>
</dbReference>
<protein>
    <submittedName>
        <fullName evidence="1">Uncharacterized protein</fullName>
    </submittedName>
</protein>
<organism evidence="1">
    <name type="scientific">Rhizobium phage LG08</name>
    <dbReference type="NCBI Taxonomy" id="3129229"/>
    <lineage>
        <taxon>Viruses</taxon>
        <taxon>Duplodnaviria</taxon>
        <taxon>Heunggongvirae</taxon>
        <taxon>Uroviricota</taxon>
        <taxon>Caudoviricetes</taxon>
    </lineage>
</organism>
<evidence type="ECO:0000313" key="1">
    <source>
        <dbReference type="EMBL" id="XCI77478.1"/>
    </source>
</evidence>
<gene>
    <name evidence="1" type="ORF">LDCGVIBL_CDS0120</name>
</gene>